<dbReference type="Pfam" id="PF08241">
    <property type="entry name" value="Methyltransf_11"/>
    <property type="match status" value="1"/>
</dbReference>
<sequence>MTPVSASHRHPLFARLYARACPLLDRRLAAYRRALLDGLSGRVIEIGVGTGANFTHYPHQVEAVLAVEPEPYLRRLAQAAAARTPVPIDVTGGSADRLPAADASCDAAVTCLVLCTVPDPAAALAEIARVLRPGGRLRFLEHVHAETPARRRVQRVLDVTLWPRLSGGCHTGRDTAAAIERAGFTIERLDRLGSGETGIPFPAAPQILGTATVTSRSGRAGDE</sequence>
<dbReference type="PANTHER" id="PTHR45036">
    <property type="entry name" value="METHYLTRANSFERASE LIKE 7B"/>
    <property type="match status" value="1"/>
</dbReference>
<evidence type="ECO:0000259" key="1">
    <source>
        <dbReference type="Pfam" id="PF08241"/>
    </source>
</evidence>
<dbReference type="GO" id="GO:0008168">
    <property type="term" value="F:methyltransferase activity"/>
    <property type="evidence" value="ECO:0007669"/>
    <property type="project" value="UniProtKB-KW"/>
</dbReference>
<evidence type="ECO:0000313" key="3">
    <source>
        <dbReference type="Proteomes" id="UP001501822"/>
    </source>
</evidence>
<dbReference type="SUPFAM" id="SSF53335">
    <property type="entry name" value="S-adenosyl-L-methionine-dependent methyltransferases"/>
    <property type="match status" value="1"/>
</dbReference>
<dbReference type="PANTHER" id="PTHR45036:SF1">
    <property type="entry name" value="METHYLTRANSFERASE LIKE 7A"/>
    <property type="match status" value="1"/>
</dbReference>
<dbReference type="InterPro" id="IPR052356">
    <property type="entry name" value="Thiol_S-MT"/>
</dbReference>
<protein>
    <submittedName>
        <fullName evidence="2">Class I SAM-dependent methyltransferase</fullName>
    </submittedName>
</protein>
<gene>
    <name evidence="2" type="ORF">GCM10010151_36730</name>
</gene>
<dbReference type="GO" id="GO:0032259">
    <property type="term" value="P:methylation"/>
    <property type="evidence" value="ECO:0007669"/>
    <property type="project" value="UniProtKB-KW"/>
</dbReference>
<dbReference type="InterPro" id="IPR029063">
    <property type="entry name" value="SAM-dependent_MTases_sf"/>
</dbReference>
<feature type="domain" description="Methyltransferase type 11" evidence="1">
    <location>
        <begin position="45"/>
        <end position="138"/>
    </location>
</feature>
<dbReference type="Gene3D" id="3.40.50.150">
    <property type="entry name" value="Vaccinia Virus protein VP39"/>
    <property type="match status" value="1"/>
</dbReference>
<organism evidence="2 3">
    <name type="scientific">Actinoallomurus spadix</name>
    <dbReference type="NCBI Taxonomy" id="79912"/>
    <lineage>
        <taxon>Bacteria</taxon>
        <taxon>Bacillati</taxon>
        <taxon>Actinomycetota</taxon>
        <taxon>Actinomycetes</taxon>
        <taxon>Streptosporangiales</taxon>
        <taxon>Thermomonosporaceae</taxon>
        <taxon>Actinoallomurus</taxon>
    </lineage>
</organism>
<keyword evidence="2" id="KW-0489">Methyltransferase</keyword>
<accession>A0ABP3GH83</accession>
<dbReference type="RefSeq" id="WP_252798890.1">
    <property type="nucleotide sequence ID" value="NZ_BAAABM010000029.1"/>
</dbReference>
<keyword evidence="3" id="KW-1185">Reference proteome</keyword>
<comment type="caution">
    <text evidence="2">The sequence shown here is derived from an EMBL/GenBank/DDBJ whole genome shotgun (WGS) entry which is preliminary data.</text>
</comment>
<reference evidence="3" key="1">
    <citation type="journal article" date="2019" name="Int. J. Syst. Evol. Microbiol.">
        <title>The Global Catalogue of Microorganisms (GCM) 10K type strain sequencing project: providing services to taxonomists for standard genome sequencing and annotation.</title>
        <authorList>
            <consortium name="The Broad Institute Genomics Platform"/>
            <consortium name="The Broad Institute Genome Sequencing Center for Infectious Disease"/>
            <person name="Wu L."/>
            <person name="Ma J."/>
        </authorList>
    </citation>
    <scope>NUCLEOTIDE SEQUENCE [LARGE SCALE GENOMIC DNA]</scope>
    <source>
        <strain evidence="3">JCM 3146</strain>
    </source>
</reference>
<keyword evidence="2" id="KW-0808">Transferase</keyword>
<dbReference type="InterPro" id="IPR013216">
    <property type="entry name" value="Methyltransf_11"/>
</dbReference>
<dbReference type="EMBL" id="BAAABM010000029">
    <property type="protein sequence ID" value="GAA0343748.1"/>
    <property type="molecule type" value="Genomic_DNA"/>
</dbReference>
<name>A0ABP3GH83_9ACTN</name>
<dbReference type="CDD" id="cd02440">
    <property type="entry name" value="AdoMet_MTases"/>
    <property type="match status" value="1"/>
</dbReference>
<proteinExistence type="predicted"/>
<dbReference type="Proteomes" id="UP001501822">
    <property type="component" value="Unassembled WGS sequence"/>
</dbReference>
<evidence type="ECO:0000313" key="2">
    <source>
        <dbReference type="EMBL" id="GAA0343748.1"/>
    </source>
</evidence>